<dbReference type="Pfam" id="PF09339">
    <property type="entry name" value="HTH_IclR"/>
    <property type="match status" value="1"/>
</dbReference>
<dbReference type="InterPro" id="IPR014757">
    <property type="entry name" value="Tscrpt_reg_IclR_C"/>
</dbReference>
<proteinExistence type="predicted"/>
<dbReference type="GO" id="GO:0003700">
    <property type="term" value="F:DNA-binding transcription factor activity"/>
    <property type="evidence" value="ECO:0007669"/>
    <property type="project" value="TreeGrafter"/>
</dbReference>
<dbReference type="InterPro" id="IPR036388">
    <property type="entry name" value="WH-like_DNA-bd_sf"/>
</dbReference>
<evidence type="ECO:0000256" key="2">
    <source>
        <dbReference type="ARBA" id="ARBA00023125"/>
    </source>
</evidence>
<evidence type="ECO:0000259" key="4">
    <source>
        <dbReference type="PROSITE" id="PS51077"/>
    </source>
</evidence>
<protein>
    <submittedName>
        <fullName evidence="6">IclR family transcriptional regulator</fullName>
    </submittedName>
</protein>
<feature type="domain" description="HTH iclR-type" evidence="4">
    <location>
        <begin position="1"/>
        <end position="63"/>
    </location>
</feature>
<dbReference type="PANTHER" id="PTHR30136:SF24">
    <property type="entry name" value="HTH-TYPE TRANSCRIPTIONAL REPRESSOR ALLR"/>
    <property type="match status" value="1"/>
</dbReference>
<dbReference type="AlphaFoldDB" id="A0A4P6E910"/>
<dbReference type="OrthoDB" id="8479143at2"/>
<accession>A0A4P6E910</accession>
<gene>
    <name evidence="6" type="ORF">ET475_00100</name>
</gene>
<keyword evidence="2" id="KW-0238">DNA-binding</keyword>
<reference evidence="6 7" key="1">
    <citation type="submission" date="2019-01" db="EMBL/GenBank/DDBJ databases">
        <title>Genome sequencing of strain DFW100M-13.</title>
        <authorList>
            <person name="Heo J."/>
            <person name="Kim S.-J."/>
            <person name="Kim J.-S."/>
            <person name="Hong S.-B."/>
            <person name="Kwon S.-W."/>
        </authorList>
    </citation>
    <scope>NUCLEOTIDE SEQUENCE [LARGE SCALE GENOMIC DNA]</scope>
    <source>
        <strain evidence="6 7">DFW100M-13</strain>
    </source>
</reference>
<dbReference type="SMART" id="SM00346">
    <property type="entry name" value="HTH_ICLR"/>
    <property type="match status" value="1"/>
</dbReference>
<evidence type="ECO:0000256" key="3">
    <source>
        <dbReference type="ARBA" id="ARBA00023163"/>
    </source>
</evidence>
<evidence type="ECO:0000256" key="1">
    <source>
        <dbReference type="ARBA" id="ARBA00023015"/>
    </source>
</evidence>
<feature type="domain" description="IclR-ED" evidence="5">
    <location>
        <begin position="64"/>
        <end position="248"/>
    </location>
</feature>
<name>A0A4P6E910_9MICO</name>
<dbReference type="InterPro" id="IPR005471">
    <property type="entry name" value="Tscrpt_reg_IclR_N"/>
</dbReference>
<keyword evidence="3" id="KW-0804">Transcription</keyword>
<dbReference type="GO" id="GO:0003677">
    <property type="term" value="F:DNA binding"/>
    <property type="evidence" value="ECO:0007669"/>
    <property type="project" value="UniProtKB-KW"/>
</dbReference>
<evidence type="ECO:0000259" key="5">
    <source>
        <dbReference type="PROSITE" id="PS51078"/>
    </source>
</evidence>
<dbReference type="RefSeq" id="WP_129384871.1">
    <property type="nucleotide sequence ID" value="NZ_CP035494.1"/>
</dbReference>
<dbReference type="KEGG" id="mprt:ET475_00100"/>
<dbReference type="Proteomes" id="UP000293995">
    <property type="component" value="Chromosome"/>
</dbReference>
<dbReference type="Gene3D" id="3.30.450.40">
    <property type="match status" value="1"/>
</dbReference>
<evidence type="ECO:0000313" key="6">
    <source>
        <dbReference type="EMBL" id="QAY58560.1"/>
    </source>
</evidence>
<keyword evidence="1" id="KW-0805">Transcription regulation</keyword>
<organism evidence="6 7">
    <name type="scientific">Microbacterium protaetiae</name>
    <dbReference type="NCBI Taxonomy" id="2509458"/>
    <lineage>
        <taxon>Bacteria</taxon>
        <taxon>Bacillati</taxon>
        <taxon>Actinomycetota</taxon>
        <taxon>Actinomycetes</taxon>
        <taxon>Micrococcales</taxon>
        <taxon>Microbacteriaceae</taxon>
        <taxon>Microbacterium</taxon>
    </lineage>
</organism>
<dbReference type="SUPFAM" id="SSF46785">
    <property type="entry name" value="Winged helix' DNA-binding domain"/>
    <property type="match status" value="1"/>
</dbReference>
<dbReference type="PROSITE" id="PS51078">
    <property type="entry name" value="ICLR_ED"/>
    <property type="match status" value="1"/>
</dbReference>
<dbReference type="GO" id="GO:0045892">
    <property type="term" value="P:negative regulation of DNA-templated transcription"/>
    <property type="evidence" value="ECO:0007669"/>
    <property type="project" value="TreeGrafter"/>
</dbReference>
<sequence>MQVVIRSLSVLTLLAHHPEGLTLKDIAEAQSLAPATAHRILAVLDEQSFVTRSASSRRYFLGPAARELSSGESRRLPGLTTTHPAVTAAGRKTGETVFVCELVDAQAVCISLVESRHPLRLFVRVGQPMPLHAAASARVLIAWHAEDDVRRILSDAELTAYTPETPSTVNQVLEHLALIRERGYDVCHSELDRNVWAVSAPVRSSADEVVASVTLAAPAQRVDAADDQTAAINAVQEAAAAISSDLGWAAEQSR</sequence>
<dbReference type="SUPFAM" id="SSF55781">
    <property type="entry name" value="GAF domain-like"/>
    <property type="match status" value="1"/>
</dbReference>
<keyword evidence="7" id="KW-1185">Reference proteome</keyword>
<dbReference type="InterPro" id="IPR036390">
    <property type="entry name" value="WH_DNA-bd_sf"/>
</dbReference>
<evidence type="ECO:0000313" key="7">
    <source>
        <dbReference type="Proteomes" id="UP000293995"/>
    </source>
</evidence>
<dbReference type="PANTHER" id="PTHR30136">
    <property type="entry name" value="HELIX-TURN-HELIX TRANSCRIPTIONAL REGULATOR, ICLR FAMILY"/>
    <property type="match status" value="1"/>
</dbReference>
<dbReference type="EMBL" id="CP035494">
    <property type="protein sequence ID" value="QAY58560.1"/>
    <property type="molecule type" value="Genomic_DNA"/>
</dbReference>
<dbReference type="Pfam" id="PF01614">
    <property type="entry name" value="IclR_C"/>
    <property type="match status" value="1"/>
</dbReference>
<dbReference type="Gene3D" id="1.10.10.10">
    <property type="entry name" value="Winged helix-like DNA-binding domain superfamily/Winged helix DNA-binding domain"/>
    <property type="match status" value="1"/>
</dbReference>
<dbReference type="InterPro" id="IPR050707">
    <property type="entry name" value="HTH_MetabolicPath_Reg"/>
</dbReference>
<dbReference type="PROSITE" id="PS51077">
    <property type="entry name" value="HTH_ICLR"/>
    <property type="match status" value="1"/>
</dbReference>
<dbReference type="InterPro" id="IPR029016">
    <property type="entry name" value="GAF-like_dom_sf"/>
</dbReference>